<evidence type="ECO:0000256" key="9">
    <source>
        <dbReference type="SAM" id="MobiDB-lite"/>
    </source>
</evidence>
<dbReference type="InterPro" id="IPR016039">
    <property type="entry name" value="Thiolase-like"/>
</dbReference>
<dbReference type="SMART" id="SM00829">
    <property type="entry name" value="PKS_ER"/>
    <property type="match status" value="1"/>
</dbReference>
<keyword evidence="6" id="KW-0511">Multifunctional enzyme</keyword>
<feature type="active site" description="Proton donor; for dehydratase activity" evidence="8">
    <location>
        <position position="1231"/>
    </location>
</feature>
<feature type="active site" description="Proton acceptor; for dehydratase activity" evidence="8">
    <location>
        <position position="1032"/>
    </location>
</feature>
<dbReference type="InterPro" id="IPR014030">
    <property type="entry name" value="Ketoacyl_synth_N"/>
</dbReference>
<dbReference type="InterPro" id="IPR057326">
    <property type="entry name" value="KR_dom"/>
</dbReference>
<dbReference type="GO" id="GO:1901336">
    <property type="term" value="P:lactone biosynthetic process"/>
    <property type="evidence" value="ECO:0007669"/>
    <property type="project" value="UniProtKB-ARBA"/>
</dbReference>
<dbReference type="Gene3D" id="3.10.129.110">
    <property type="entry name" value="Polyketide synthase dehydratase"/>
    <property type="match status" value="1"/>
</dbReference>
<dbReference type="InterPro" id="IPR013217">
    <property type="entry name" value="Methyltransf_12"/>
</dbReference>
<dbReference type="Pfam" id="PF16197">
    <property type="entry name" value="KAsynt_C_assoc"/>
    <property type="match status" value="1"/>
</dbReference>
<dbReference type="SUPFAM" id="SSF53335">
    <property type="entry name" value="S-adenosyl-L-methionine-dependent methyltransferases"/>
    <property type="match status" value="1"/>
</dbReference>
<dbReference type="Pfam" id="PF00109">
    <property type="entry name" value="ketoacyl-synt"/>
    <property type="match status" value="1"/>
</dbReference>
<evidence type="ECO:0000259" key="11">
    <source>
        <dbReference type="PROSITE" id="PS52004"/>
    </source>
</evidence>
<dbReference type="InterPro" id="IPR018201">
    <property type="entry name" value="Ketoacyl_synth_AS"/>
</dbReference>
<dbReference type="InterPro" id="IPR042104">
    <property type="entry name" value="PKS_dehydratase_sf"/>
</dbReference>
<dbReference type="SUPFAM" id="SSF52151">
    <property type="entry name" value="FabD/lysophospholipase-like"/>
    <property type="match status" value="1"/>
</dbReference>
<evidence type="ECO:0000259" key="12">
    <source>
        <dbReference type="PROSITE" id="PS52019"/>
    </source>
</evidence>
<feature type="region of interest" description="N-terminal hotdog fold" evidence="8">
    <location>
        <begin position="1000"/>
        <end position="1135"/>
    </location>
</feature>
<dbReference type="PROSITE" id="PS52019">
    <property type="entry name" value="PKS_MFAS_DH"/>
    <property type="match status" value="1"/>
</dbReference>
<dbReference type="InterPro" id="IPR036736">
    <property type="entry name" value="ACP-like_sf"/>
</dbReference>
<dbReference type="InterPro" id="IPR020841">
    <property type="entry name" value="PKS_Beta-ketoAc_synthase_dom"/>
</dbReference>
<dbReference type="InterPro" id="IPR056501">
    <property type="entry name" value="NAD-bd_HRPKS_sdrA"/>
</dbReference>
<keyword evidence="3" id="KW-0808">Transferase</keyword>
<keyword evidence="7" id="KW-0012">Acyltransferase</keyword>
<dbReference type="Gene3D" id="3.40.47.10">
    <property type="match status" value="1"/>
</dbReference>
<dbReference type="InterPro" id="IPR009081">
    <property type="entry name" value="PP-bd_ACP"/>
</dbReference>
<feature type="compositionally biased region" description="Polar residues" evidence="9">
    <location>
        <begin position="7"/>
        <end position="26"/>
    </location>
</feature>
<evidence type="ECO:0000256" key="4">
    <source>
        <dbReference type="ARBA" id="ARBA00022857"/>
    </source>
</evidence>
<dbReference type="SUPFAM" id="SSF55048">
    <property type="entry name" value="Probable ACP-binding domain of malonyl-CoA ACP transacylase"/>
    <property type="match status" value="1"/>
</dbReference>
<evidence type="ECO:0000313" key="13">
    <source>
        <dbReference type="EMBL" id="KKA24308.1"/>
    </source>
</evidence>
<reference evidence="13 14" key="1">
    <citation type="submission" date="2015-04" db="EMBL/GenBank/DDBJ databases">
        <authorList>
            <person name="Heijne W.H."/>
            <person name="Fedorova N.D."/>
            <person name="Nierman W.C."/>
            <person name="Vollebregt A.W."/>
            <person name="Zhao Z."/>
            <person name="Wu L."/>
            <person name="Kumar M."/>
            <person name="Stam H."/>
            <person name="van den Berg M.A."/>
            <person name="Pel H.J."/>
        </authorList>
    </citation>
    <scope>NUCLEOTIDE SEQUENCE [LARGE SCALE GENOMIC DNA]</scope>
    <source>
        <strain evidence="13 14">CBS 393.64</strain>
    </source>
</reference>
<evidence type="ECO:0000256" key="3">
    <source>
        <dbReference type="ARBA" id="ARBA00022679"/>
    </source>
</evidence>
<evidence type="ECO:0000313" key="14">
    <source>
        <dbReference type="Proteomes" id="UP000053958"/>
    </source>
</evidence>
<dbReference type="PANTHER" id="PTHR43775:SF29">
    <property type="entry name" value="ASPERFURANONE POLYKETIDE SYNTHASE AFOG-RELATED"/>
    <property type="match status" value="1"/>
</dbReference>
<dbReference type="GO" id="GO:0004312">
    <property type="term" value="F:fatty acid synthase activity"/>
    <property type="evidence" value="ECO:0007669"/>
    <property type="project" value="TreeGrafter"/>
</dbReference>
<dbReference type="Pfam" id="PF00107">
    <property type="entry name" value="ADH_zinc_N"/>
    <property type="match status" value="1"/>
</dbReference>
<dbReference type="GO" id="GO:0044550">
    <property type="term" value="P:secondary metabolite biosynthetic process"/>
    <property type="evidence" value="ECO:0007669"/>
    <property type="project" value="UniProtKB-ARBA"/>
</dbReference>
<feature type="region of interest" description="C-terminal hotdog fold" evidence="8">
    <location>
        <begin position="1165"/>
        <end position="1322"/>
    </location>
</feature>
<dbReference type="Gene3D" id="3.40.366.10">
    <property type="entry name" value="Malonyl-Coenzyme A Acyl Carrier Protein, domain 2"/>
    <property type="match status" value="1"/>
</dbReference>
<dbReference type="InterPro" id="IPR020806">
    <property type="entry name" value="PKS_PP-bd"/>
</dbReference>
<dbReference type="Pfam" id="PF02801">
    <property type="entry name" value="Ketoacyl-synt_C"/>
    <property type="match status" value="1"/>
</dbReference>
<name>A0A0F4Z361_RASE3</name>
<dbReference type="GO" id="GO:0031177">
    <property type="term" value="F:phosphopantetheine binding"/>
    <property type="evidence" value="ECO:0007669"/>
    <property type="project" value="InterPro"/>
</dbReference>
<dbReference type="Proteomes" id="UP000053958">
    <property type="component" value="Unassembled WGS sequence"/>
</dbReference>
<dbReference type="InterPro" id="IPR049900">
    <property type="entry name" value="PKS_mFAS_DH"/>
</dbReference>
<sequence>MAESLARMSNHSTTEATNGDSEQNGSNGFGDHMPLIDDEQDRLEPIAVIGLGVKLPQDASSQESFWQMLLDGRSAMTEVPKNRMNIDAYYHPDKRHVGTMNIRGGHFIKEDIECFDAPFFSMNPMEAASLDPQQRCLLETTYQALENAGIPLEKAMGSNTSVHVGSFHHDHELLISRDAEMQVPYKNTGTLQALLANRLSWFYNFTGPSITLDTACSSTLHALHLSCQSLRLRESTMGIVAGSNLIYDPQSMVGMADLGFLSPDNICRTFDHRANGYSRGEGVAVVVVKPLSLALQDGDIVRAVIRSTGLNQDGRTPGGITQPSSAAQEQLIRQVYKNGGLSMARTRYFEAHGTGTPLGDFIETSAISAAFQDVKRDAPLIVGGVKTNIGHLEATSGLAGLIKAILVLERGLIPPNINFQRLSPKIKADEWNLQFPLTVMPWPDAGVRRASVNSFGLGGANAHAVLDDAYHYMKARKISGRHTTRVNGETCSLTSGSLSPEGLLNNNGIRQPIVRKKPSLFVWSAADEHGIKRLADAYGAHFGTMKAVQPDDAYLDNLAYTLSEKRSHLLWRSFTIASSLDELCSKMEQLPSHSMRSDPRRLAFVFTGQGAQWHAMGRELFAYEAFRTSIKAADDVLLKLNSDWSLEAELGKDKDLSRVDDPAVSQALCVALQIALVDLLRSWMVVPSAVVGHSSGEIAAAYCAGAISLESAIRIAFYRGVIVSQLRKSQPWPCGMMAIGLPATRVQQYLDKISEDACDGEISIACINSPNNVTVAGSIKHIDTLKALLDTENIFARKLNVDVAYHSRYMMAGAGPYRNLLDKLEAGPCGGTYPPMVSSVTGELVSNAEVQKAEYWTQNLVNQINFSGAVSYMTSPAFAHTQCWTDEGPNQIDCFLEIGPHSALRSPLREILTETRPGLPLYYQSILRRDQSALDTALEAMGTLHCLGLSVDISKVNGFGSAREVGLLTDLPPYPFNHTKKYWHESRLSKNIRFREFPRHDLLGSPVPDWNPLQAKWRNYIRPGEDPWVAGHKVNGLDVCPAAGMLVMAMEALRQVSKSRARIRAYRFREVVFSRALSVSPEAQNLEVEVEFHLRRPQDSSGKLSSWSEFSLYMLDNEDWAECCRGSISSEYHEVTTSEAAWVDHSDSSHDELSTGDIKRFDTCDRHLDSKQLYEYLSAMGLAYGPTFRSLQEIQHDNAGKTTAVANLQHWKQELPEASLVPHAIHPAALDAIFQLIVPALSRGCRDKIPTLVPTRLDSLWISDALSSASDPQVRIFTEVKSEGFRNVKASAVAVHVASGKPCISASWHTSAVASLENSSTKGNTHQRLCYHIDTKPDLDLLDRTEVERWCSTDQDLYIPDDTMTRKRDALCYLAMSRLSDSFSGRESTLEKAELRHYLDWARSCLAAAKNASTESWIGRRNHSVYFNTLLEEVRVSGPEGRLLARVASNLNRIFRGELTAVDLLFSDNSLEDMYSQGLGVPHVFQQTARYIDALSHKNPALRVLEIGAGTGSGTARIIDALANHPGQKSGVFRFAEYCYTDISPGFLQRGREKFSTYAEAGQMTFAVLDIEKDPLQQNFEPEAYDLIVALNVIHATTSIQNSLKNARKLLRPGGHIILIEITGAHLMQLEFVFGLFSGWWLSTEEHRKKGPLMSEEWWHTHLKESGFSGVDAALRNHQHERCHVYSAMISTATGELCENLPLENIAIVVDQHSHQQMALAASLKEHYTGRGCRIVPLSDITADSVASTNYIFLPEIDGPLLYGISDSNFSLLQKVFASCKSFLWVSDGADSSPFTSLIRGVLSAYRAENESLSFAMFSLADGCVGPSTVANIAKVMDSMREGPPALAEAEYIERDGLIHISRVLETNAVNKHIIQDSAECKPEPRMFGQKPMRALELGFGHPGLLNTLQFSDDLQAQDPLQTDEIEIAVKYSGVNFRDLLTALGQLNDTTLGLEASGVVTRAGVESGFAAGDRVCALLLGSFRTYGRCNAKLARHIPENVDLQSAAALPVIFCTAYHALVNLAHLRQGESVLIHSGAGGLGQAAIQLAQLFGAEIFVTVGTEEKRQLLIDLYKINPSHIFSSRSVAFAQRIKKLTNGRGVDVVVNSLAGERLRASWECIAPFGRFVETGMKDINTFGSLPMASFADDTMFASMNLVNIMRRKPGMAGQLMESILELAADSKIFAPRPLQVYRLGQLEDSLRLMQSGRNSGKMVIEFGEDDIVPTLLSSLPTYNLKSDVSYLIAGGLGGLGRTVARWMVSRGARHLILLSWTKKEDADTLRFLDELKSAGASVATPICDISDKGSLAAILEEVNKTMPPIKGCIQAAMVLKNGKFDTMPKEDFDAVLKPKIDGSWNLHALLPRNLDFFILFSSLVGVAPCFGQANYAAGNAFQDALARYRISCGEKAVSIDIGMVVDAGFVAKNVGLAEQLAARGATPVYTEDILGLLEYYCNDSLPLLSPEESQVIIGLQTPAALRAQGIEEPYWLQRPVFSYLTRARGSVPAGSSSSADSNVAIDALGTLLPVATTLDAAAALVCDALATKLAKILVMDRADIHVNKPANAHGVDSLVAMELRQWFRKVVRADVATFEILGNTPMETLATKAAARSELLRVAVAA</sequence>
<dbReference type="SUPFAM" id="SSF53901">
    <property type="entry name" value="Thiolase-like"/>
    <property type="match status" value="1"/>
</dbReference>
<dbReference type="CDD" id="cd00833">
    <property type="entry name" value="PKS"/>
    <property type="match status" value="1"/>
</dbReference>
<dbReference type="Pfam" id="PF08242">
    <property type="entry name" value="Methyltransf_12"/>
    <property type="match status" value="1"/>
</dbReference>
<dbReference type="SUPFAM" id="SSF50129">
    <property type="entry name" value="GroES-like"/>
    <property type="match status" value="1"/>
</dbReference>
<dbReference type="CDD" id="cd02440">
    <property type="entry name" value="AdoMet_MTases"/>
    <property type="match status" value="1"/>
</dbReference>
<dbReference type="SMART" id="SM00827">
    <property type="entry name" value="PKS_AT"/>
    <property type="match status" value="1"/>
</dbReference>
<keyword evidence="14" id="KW-1185">Reference proteome</keyword>
<dbReference type="InterPro" id="IPR050091">
    <property type="entry name" value="PKS_NRPS_Biosynth_Enz"/>
</dbReference>
<dbReference type="PROSITE" id="PS50075">
    <property type="entry name" value="CARRIER"/>
    <property type="match status" value="1"/>
</dbReference>
<evidence type="ECO:0000256" key="5">
    <source>
        <dbReference type="ARBA" id="ARBA00023002"/>
    </source>
</evidence>
<dbReference type="SMART" id="SM00823">
    <property type="entry name" value="PKS_PP"/>
    <property type="match status" value="1"/>
</dbReference>
<protein>
    <submittedName>
        <fullName evidence="13">Enoyl-[acyl-carrier-protein] reductase (NADH)</fullName>
        <ecNumber evidence="13">1.3.1.9</ecNumber>
    </submittedName>
</protein>
<dbReference type="Pfam" id="PF08240">
    <property type="entry name" value="ADH_N"/>
    <property type="match status" value="1"/>
</dbReference>
<dbReference type="InterPro" id="IPR014043">
    <property type="entry name" value="Acyl_transferase_dom"/>
</dbReference>
<feature type="domain" description="PKS/mFAS DH" evidence="12">
    <location>
        <begin position="1000"/>
        <end position="1322"/>
    </location>
</feature>
<organism evidence="13 14">
    <name type="scientific">Rasamsonia emersonii (strain ATCC 16479 / CBS 393.64 / IMI 116815)</name>
    <dbReference type="NCBI Taxonomy" id="1408163"/>
    <lineage>
        <taxon>Eukaryota</taxon>
        <taxon>Fungi</taxon>
        <taxon>Dikarya</taxon>
        <taxon>Ascomycota</taxon>
        <taxon>Pezizomycotina</taxon>
        <taxon>Eurotiomycetes</taxon>
        <taxon>Eurotiomycetidae</taxon>
        <taxon>Eurotiales</taxon>
        <taxon>Trichocomaceae</taxon>
        <taxon>Rasamsonia</taxon>
    </lineage>
</organism>
<dbReference type="InterPro" id="IPR011032">
    <property type="entry name" value="GroES-like_sf"/>
</dbReference>
<dbReference type="InterPro" id="IPR049552">
    <property type="entry name" value="PKS_DH_N"/>
</dbReference>
<dbReference type="InterPro" id="IPR016036">
    <property type="entry name" value="Malonyl_transacylase_ACP-bd"/>
</dbReference>
<evidence type="ECO:0000256" key="6">
    <source>
        <dbReference type="ARBA" id="ARBA00023268"/>
    </source>
</evidence>
<keyword evidence="5 13" id="KW-0560">Oxidoreductase</keyword>
<dbReference type="InterPro" id="IPR014031">
    <property type="entry name" value="Ketoacyl_synth_C"/>
</dbReference>
<accession>A0A0F4Z361</accession>
<dbReference type="SUPFAM" id="SSF47336">
    <property type="entry name" value="ACP-like"/>
    <property type="match status" value="1"/>
</dbReference>
<dbReference type="Pfam" id="PF14765">
    <property type="entry name" value="PS-DH"/>
    <property type="match status" value="1"/>
</dbReference>
<dbReference type="InterPro" id="IPR013968">
    <property type="entry name" value="PKS_KR"/>
</dbReference>
<dbReference type="GO" id="GO:0004318">
    <property type="term" value="F:enoyl-[acyl-carrier-protein] reductase (NADH) activity"/>
    <property type="evidence" value="ECO:0007669"/>
    <property type="project" value="UniProtKB-EC"/>
</dbReference>
<gene>
    <name evidence="13" type="ORF">T310_1661</name>
</gene>
<dbReference type="EMBL" id="LASV01000068">
    <property type="protein sequence ID" value="KKA24308.1"/>
    <property type="molecule type" value="Genomic_DNA"/>
</dbReference>
<dbReference type="InterPro" id="IPR032821">
    <property type="entry name" value="PKS_assoc"/>
</dbReference>
<dbReference type="OrthoDB" id="329835at2759"/>
<evidence type="ECO:0000256" key="8">
    <source>
        <dbReference type="PROSITE-ProRule" id="PRU01363"/>
    </source>
</evidence>
<dbReference type="InterPro" id="IPR013149">
    <property type="entry name" value="ADH-like_C"/>
</dbReference>
<dbReference type="InterPro" id="IPR036291">
    <property type="entry name" value="NAD(P)-bd_dom_sf"/>
</dbReference>
<dbReference type="InterPro" id="IPR049551">
    <property type="entry name" value="PKS_DH_C"/>
</dbReference>
<dbReference type="Pfam" id="PF21089">
    <property type="entry name" value="PKS_DH_N"/>
    <property type="match status" value="1"/>
</dbReference>
<dbReference type="EC" id="1.3.1.9" evidence="13"/>
<dbReference type="Pfam" id="PF00698">
    <property type="entry name" value="Acyl_transf_1"/>
    <property type="match status" value="1"/>
</dbReference>
<dbReference type="RefSeq" id="XP_013330920.1">
    <property type="nucleotide sequence ID" value="XM_013475466.1"/>
</dbReference>
<dbReference type="SUPFAM" id="SSF51735">
    <property type="entry name" value="NAD(P)-binding Rossmann-fold domains"/>
    <property type="match status" value="2"/>
</dbReference>
<dbReference type="FunFam" id="3.40.50.720:FF:000209">
    <property type="entry name" value="Polyketide synthase Pks12"/>
    <property type="match status" value="1"/>
</dbReference>
<dbReference type="GeneID" id="25314012"/>
<dbReference type="InterPro" id="IPR013154">
    <property type="entry name" value="ADH-like_N"/>
</dbReference>
<feature type="domain" description="Carrier" evidence="10">
    <location>
        <begin position="2531"/>
        <end position="2608"/>
    </location>
</feature>
<dbReference type="Pfam" id="PF08659">
    <property type="entry name" value="KR"/>
    <property type="match status" value="1"/>
</dbReference>
<dbReference type="SMART" id="SM00822">
    <property type="entry name" value="PKS_KR"/>
    <property type="match status" value="1"/>
</dbReference>
<dbReference type="SMART" id="SM00825">
    <property type="entry name" value="PKS_KS"/>
    <property type="match status" value="1"/>
</dbReference>
<dbReference type="InterPro" id="IPR016035">
    <property type="entry name" value="Acyl_Trfase/lysoPLipase"/>
</dbReference>
<dbReference type="Gene3D" id="3.40.50.720">
    <property type="entry name" value="NAD(P)-binding Rossmann-like Domain"/>
    <property type="match status" value="1"/>
</dbReference>
<feature type="domain" description="Ketosynthase family 3 (KS3)" evidence="11">
    <location>
        <begin position="43"/>
        <end position="468"/>
    </location>
</feature>
<dbReference type="GO" id="GO:0004315">
    <property type="term" value="F:3-oxoacyl-[acyl-carrier-protein] synthase activity"/>
    <property type="evidence" value="ECO:0007669"/>
    <property type="project" value="InterPro"/>
</dbReference>
<evidence type="ECO:0000256" key="2">
    <source>
        <dbReference type="ARBA" id="ARBA00022553"/>
    </source>
</evidence>
<dbReference type="Gene3D" id="3.90.180.10">
    <property type="entry name" value="Medium-chain alcohol dehydrogenases, catalytic domain"/>
    <property type="match status" value="1"/>
</dbReference>
<keyword evidence="4" id="KW-0521">NADP</keyword>
<dbReference type="SMART" id="SM00826">
    <property type="entry name" value="PKS_DH"/>
    <property type="match status" value="1"/>
</dbReference>
<comment type="caution">
    <text evidence="13">The sequence shown here is derived from an EMBL/GenBank/DDBJ whole genome shotgun (WGS) entry which is preliminary data.</text>
</comment>
<dbReference type="InterPro" id="IPR020843">
    <property type="entry name" value="ER"/>
</dbReference>
<feature type="region of interest" description="Disordered" evidence="9">
    <location>
        <begin position="1"/>
        <end position="36"/>
    </location>
</feature>
<dbReference type="InterPro" id="IPR029063">
    <property type="entry name" value="SAM-dependent_MTases_sf"/>
</dbReference>
<dbReference type="InterPro" id="IPR001227">
    <property type="entry name" value="Ac_transferase_dom_sf"/>
</dbReference>
<evidence type="ECO:0000259" key="10">
    <source>
        <dbReference type="PROSITE" id="PS50075"/>
    </source>
</evidence>
<dbReference type="PANTHER" id="PTHR43775">
    <property type="entry name" value="FATTY ACID SYNTHASE"/>
    <property type="match status" value="1"/>
</dbReference>
<dbReference type="InterPro" id="IPR020807">
    <property type="entry name" value="PKS_DH"/>
</dbReference>
<dbReference type="PROSITE" id="PS00606">
    <property type="entry name" value="KS3_1"/>
    <property type="match status" value="1"/>
</dbReference>
<proteinExistence type="predicted"/>
<keyword evidence="2" id="KW-0597">Phosphoprotein</keyword>
<dbReference type="Gene3D" id="3.30.70.3290">
    <property type="match status" value="1"/>
</dbReference>
<dbReference type="GO" id="GO:0006633">
    <property type="term" value="P:fatty acid biosynthetic process"/>
    <property type="evidence" value="ECO:0007669"/>
    <property type="project" value="InterPro"/>
</dbReference>
<dbReference type="STRING" id="1408163.A0A0F4Z361"/>
<evidence type="ECO:0000256" key="1">
    <source>
        <dbReference type="ARBA" id="ARBA00022450"/>
    </source>
</evidence>
<dbReference type="Gene3D" id="3.40.50.150">
    <property type="entry name" value="Vaccinia Virus protein VP39"/>
    <property type="match status" value="1"/>
</dbReference>
<evidence type="ECO:0000256" key="7">
    <source>
        <dbReference type="ARBA" id="ARBA00023315"/>
    </source>
</evidence>
<dbReference type="Pfam" id="PF23114">
    <property type="entry name" value="NAD-bd_HRPKS_sdrA"/>
    <property type="match status" value="1"/>
</dbReference>
<dbReference type="PROSITE" id="PS52004">
    <property type="entry name" value="KS3_2"/>
    <property type="match status" value="1"/>
</dbReference>
<dbReference type="CDD" id="cd05195">
    <property type="entry name" value="enoyl_red"/>
    <property type="match status" value="1"/>
</dbReference>
<keyword evidence="1" id="KW-0596">Phosphopantetheine</keyword>